<dbReference type="Proteomes" id="UP000494109">
    <property type="component" value="Unassembled WGS sequence"/>
</dbReference>
<evidence type="ECO:0000313" key="2">
    <source>
        <dbReference type="EMBL" id="VWD50324.1"/>
    </source>
</evidence>
<name>A0A6P3ATH4_9BURK</name>
<dbReference type="RefSeq" id="WP_174946964.1">
    <property type="nucleotide sequence ID" value="NZ_CABVQS010000026.1"/>
</dbReference>
<organism evidence="2 3">
    <name type="scientific">Burkholderia contaminans</name>
    <dbReference type="NCBI Taxonomy" id="488447"/>
    <lineage>
        <taxon>Bacteria</taxon>
        <taxon>Pseudomonadati</taxon>
        <taxon>Pseudomonadota</taxon>
        <taxon>Betaproteobacteria</taxon>
        <taxon>Burkholderiales</taxon>
        <taxon>Burkholderiaceae</taxon>
        <taxon>Burkholderia</taxon>
        <taxon>Burkholderia cepacia complex</taxon>
    </lineage>
</organism>
<evidence type="ECO:0000313" key="3">
    <source>
        <dbReference type="Proteomes" id="UP000494109"/>
    </source>
</evidence>
<dbReference type="AlphaFoldDB" id="A0A6P3ATH4"/>
<accession>A0A6P3ATH4</accession>
<reference evidence="2 3" key="1">
    <citation type="submission" date="2019-09" db="EMBL/GenBank/DDBJ databases">
        <authorList>
            <person name="Depoorter E."/>
        </authorList>
    </citation>
    <scope>NUCLEOTIDE SEQUENCE [LARGE SCALE GENOMIC DNA]</scope>
    <source>
        <strain evidence="2">R-71033</strain>
    </source>
</reference>
<keyword evidence="1" id="KW-1133">Transmembrane helix</keyword>
<protein>
    <submittedName>
        <fullName evidence="2">Uncharacterized protein</fullName>
    </submittedName>
</protein>
<feature type="transmembrane region" description="Helical" evidence="1">
    <location>
        <begin position="45"/>
        <end position="66"/>
    </location>
</feature>
<feature type="transmembrane region" description="Helical" evidence="1">
    <location>
        <begin position="73"/>
        <end position="97"/>
    </location>
</feature>
<evidence type="ECO:0000256" key="1">
    <source>
        <dbReference type="SAM" id="Phobius"/>
    </source>
</evidence>
<feature type="transmembrane region" description="Helical" evidence="1">
    <location>
        <begin position="204"/>
        <end position="232"/>
    </location>
</feature>
<sequence length="250" mass="26981">METTEPCTIHDRYLAIFKANLLAGAFLIGCAVVIGSPLFRDDPLLWKIAAGVALATSIGQVAAWRVDDGHGRLWLYGVAAVLANASIYVWIAGISWMFYVSSTPMPSTLRAVCIAVAVTGTLLWVVMTARQVSAVLGRPEFIVQAFRDAGSEIQYSLSAMQQLSTLSNHRGPITRITQGLVLFATPAVFLAVRIRAPLPASADLLLFSTVLLTPCSLFFAGLAVKGILLMIVTPRRLERVHGKPVTLMDD</sequence>
<feature type="transmembrane region" description="Helical" evidence="1">
    <location>
        <begin position="109"/>
        <end position="129"/>
    </location>
</feature>
<feature type="transmembrane region" description="Helical" evidence="1">
    <location>
        <begin position="180"/>
        <end position="198"/>
    </location>
</feature>
<keyword evidence="1" id="KW-0812">Transmembrane</keyword>
<keyword evidence="1" id="KW-0472">Membrane</keyword>
<proteinExistence type="predicted"/>
<feature type="transmembrane region" description="Helical" evidence="1">
    <location>
        <begin position="21"/>
        <end position="39"/>
    </location>
</feature>
<dbReference type="EMBL" id="CABVQS010000026">
    <property type="protein sequence ID" value="VWD50324.1"/>
    <property type="molecule type" value="Genomic_DNA"/>
</dbReference>
<gene>
    <name evidence="2" type="ORF">BCO71033_05272</name>
</gene>